<gene>
    <name evidence="2" type="ORF">BBN63_18395</name>
</gene>
<evidence type="ECO:0000313" key="3">
    <source>
        <dbReference type="Proteomes" id="UP000189677"/>
    </source>
</evidence>
<evidence type="ECO:0008006" key="4">
    <source>
        <dbReference type="Google" id="ProtNLM"/>
    </source>
</evidence>
<name>A0A1U9QUZ1_STRNV</name>
<dbReference type="AlphaFoldDB" id="A0A1U9QUZ1"/>
<evidence type="ECO:0000313" key="2">
    <source>
        <dbReference type="EMBL" id="AQU67899.1"/>
    </source>
</evidence>
<dbReference type="InterPro" id="IPR006311">
    <property type="entry name" value="TAT_signal"/>
</dbReference>
<keyword evidence="3" id="KW-1185">Reference proteome</keyword>
<dbReference type="OrthoDB" id="3816890at2"/>
<dbReference type="PROSITE" id="PS51318">
    <property type="entry name" value="TAT"/>
    <property type="match status" value="1"/>
</dbReference>
<reference evidence="2 3" key="1">
    <citation type="submission" date="2016-11" db="EMBL/GenBank/DDBJ databases">
        <title>Complete genome sequence of Streptomyces niveus SCSIO 3406.</title>
        <authorList>
            <person name="Zhu Q."/>
            <person name="Cheng W."/>
            <person name="Song Y."/>
            <person name="Li Q."/>
            <person name="Ju J."/>
        </authorList>
    </citation>
    <scope>NUCLEOTIDE SEQUENCE [LARGE SCALE GENOMIC DNA]</scope>
    <source>
        <strain evidence="2 3">SCSIO 3406</strain>
    </source>
</reference>
<proteinExistence type="predicted"/>
<organism evidence="2 3">
    <name type="scientific">Streptomyces niveus</name>
    <name type="common">Streptomyces spheroides</name>
    <dbReference type="NCBI Taxonomy" id="193462"/>
    <lineage>
        <taxon>Bacteria</taxon>
        <taxon>Bacillati</taxon>
        <taxon>Actinomycetota</taxon>
        <taxon>Actinomycetes</taxon>
        <taxon>Kitasatosporales</taxon>
        <taxon>Streptomycetaceae</taxon>
        <taxon>Streptomyces</taxon>
    </lineage>
</organism>
<feature type="chain" id="PRO_5012730686" description="Secreted protein" evidence="1">
    <location>
        <begin position="31"/>
        <end position="266"/>
    </location>
</feature>
<keyword evidence="1" id="KW-0732">Signal</keyword>
<accession>A0A1U9QUZ1</accession>
<dbReference type="Proteomes" id="UP000189677">
    <property type="component" value="Chromosome"/>
</dbReference>
<feature type="signal peptide" evidence="1">
    <location>
        <begin position="1"/>
        <end position="30"/>
    </location>
</feature>
<protein>
    <recommendedName>
        <fullName evidence="4">Secreted protein</fullName>
    </recommendedName>
</protein>
<dbReference type="RefSeq" id="WP_078076480.1">
    <property type="nucleotide sequence ID" value="NZ_CP018047.1"/>
</dbReference>
<evidence type="ECO:0000256" key="1">
    <source>
        <dbReference type="SAM" id="SignalP"/>
    </source>
</evidence>
<sequence length="266" mass="28100">MRKFRTVLVALGAAAAVVGGGLAGAPAAQAADTWQAHDKNCKTLTGLDGQSLGSVCAEVQKRVTDAGSVNGYRARVTVTPAVGQWMKPTTYSWSSDGALSQVCPGGCAQQSSAWTSAWSPVKTTAGTYVVRGELPGDSLFDVGASWSDWAQVAKKCSTDAAGKLCVYRHERGYRTTMQERGKLTVAPAAGKWIEPRWVRVGTVMNGTDTYETSDLCAPSCTRRTTSWSATVSRTMPGLASPFQLYASAQVKFPSGEVRTVKASISS</sequence>
<dbReference type="KEGG" id="snw:BBN63_18395"/>
<dbReference type="EMBL" id="CP018047">
    <property type="protein sequence ID" value="AQU67899.1"/>
    <property type="molecule type" value="Genomic_DNA"/>
</dbReference>